<evidence type="ECO:0008006" key="3">
    <source>
        <dbReference type="Google" id="ProtNLM"/>
    </source>
</evidence>
<dbReference type="Proteomes" id="UP000230390">
    <property type="component" value="Unassembled WGS sequence"/>
</dbReference>
<proteinExistence type="predicted"/>
<accession>A0A2G8TMQ6</accession>
<reference evidence="1 2" key="1">
    <citation type="submission" date="2017-10" db="EMBL/GenBank/DDBJ databases">
        <title>Massilia psychrophilum sp. nov., a novel purple-pigmented bacterium isolated from Tianshan glacier, Xinjiang Municipality, China.</title>
        <authorList>
            <person name="Wang H."/>
        </authorList>
    </citation>
    <scope>NUCLEOTIDE SEQUENCE [LARGE SCALE GENOMIC DNA]</scope>
    <source>
        <strain evidence="1 2">JCM 30074</strain>
    </source>
</reference>
<comment type="caution">
    <text evidence="1">The sequence shown here is derived from an EMBL/GenBank/DDBJ whole genome shotgun (WGS) entry which is preliminary data.</text>
</comment>
<dbReference type="AlphaFoldDB" id="A0A2G8TMQ6"/>
<evidence type="ECO:0000313" key="2">
    <source>
        <dbReference type="Proteomes" id="UP000230390"/>
    </source>
</evidence>
<dbReference type="InterPro" id="IPR029058">
    <property type="entry name" value="AB_hydrolase_fold"/>
</dbReference>
<dbReference type="EMBL" id="PDOC01000001">
    <property type="protein sequence ID" value="PIL46868.1"/>
    <property type="molecule type" value="Genomic_DNA"/>
</dbReference>
<dbReference type="Gene3D" id="3.40.50.1820">
    <property type="entry name" value="alpha/beta hydrolase"/>
    <property type="match status" value="1"/>
</dbReference>
<dbReference type="SUPFAM" id="SSF53474">
    <property type="entry name" value="alpha/beta-Hydrolases"/>
    <property type="match status" value="1"/>
</dbReference>
<gene>
    <name evidence="1" type="ORF">CR105_01580</name>
</gene>
<protein>
    <recommendedName>
        <fullName evidence="3">AB hydrolase-1 domain-containing protein</fullName>
    </recommendedName>
</protein>
<keyword evidence="2" id="KW-1185">Reference proteome</keyword>
<name>A0A2G8TMQ6_9BURK</name>
<evidence type="ECO:0000313" key="1">
    <source>
        <dbReference type="EMBL" id="PIL46868.1"/>
    </source>
</evidence>
<sequence length="185" mass="20588">MGAALAWQVAMHAPERVERLVALSVGHPTAFGTAGLAQRLRSFYMALFMVRGLAGRILTMGDWFFMPLSTSNRELVAQWRADFAVHGRRPAALNYYRAAARIGGAFRLQSVTMPVLGMWSSGDTALAEGQMRNWARYVDAPFRYERIDGADHWLQLGAPALTSKPVRTIKRCSNYDRAARTATSH</sequence>
<organism evidence="1 2">
    <name type="scientific">Massilia eurypsychrophila</name>
    <dbReference type="NCBI Taxonomy" id="1485217"/>
    <lineage>
        <taxon>Bacteria</taxon>
        <taxon>Pseudomonadati</taxon>
        <taxon>Pseudomonadota</taxon>
        <taxon>Betaproteobacteria</taxon>
        <taxon>Burkholderiales</taxon>
        <taxon>Oxalobacteraceae</taxon>
        <taxon>Telluria group</taxon>
        <taxon>Massilia</taxon>
    </lineage>
</organism>